<dbReference type="AlphaFoldDB" id="A0A382WEV2"/>
<dbReference type="GO" id="GO:0016020">
    <property type="term" value="C:membrane"/>
    <property type="evidence" value="ECO:0007669"/>
    <property type="project" value="InterPro"/>
</dbReference>
<dbReference type="InterPro" id="IPR051541">
    <property type="entry name" value="PTS_SugarTrans_NitroReg"/>
</dbReference>
<dbReference type="InterPro" id="IPR004715">
    <property type="entry name" value="PTS_IIA_fruc"/>
</dbReference>
<sequence length="155" mass="16801">MNLLDILDEQVVLVNLQATDKEGTIEELATALKTSGKITDLEGVLNAVLEREKIMSTGIGKGVAIPHGKSDAVNELAGVLGVKKEGVDFSALDEQPVFLFFLLVSPPDISGPHIRALAHISRLLRHDNLRKTLIEADSAEEVLGLITEEEQRNIT</sequence>
<evidence type="ECO:0000256" key="1">
    <source>
        <dbReference type="ARBA" id="ARBA00004496"/>
    </source>
</evidence>
<evidence type="ECO:0000256" key="4">
    <source>
        <dbReference type="ARBA" id="ARBA00022597"/>
    </source>
</evidence>
<evidence type="ECO:0000259" key="7">
    <source>
        <dbReference type="PROSITE" id="PS51094"/>
    </source>
</evidence>
<dbReference type="GO" id="GO:0008982">
    <property type="term" value="F:protein-N(PI)-phosphohistidine-sugar phosphotransferase activity"/>
    <property type="evidence" value="ECO:0007669"/>
    <property type="project" value="InterPro"/>
</dbReference>
<dbReference type="EMBL" id="UINC01159289">
    <property type="protein sequence ID" value="SVD57292.1"/>
    <property type="molecule type" value="Genomic_DNA"/>
</dbReference>
<evidence type="ECO:0000313" key="8">
    <source>
        <dbReference type="EMBL" id="SVD57292.1"/>
    </source>
</evidence>
<dbReference type="GO" id="GO:0005737">
    <property type="term" value="C:cytoplasm"/>
    <property type="evidence" value="ECO:0007669"/>
    <property type="project" value="UniProtKB-SubCell"/>
</dbReference>
<keyword evidence="2" id="KW-0813">Transport</keyword>
<accession>A0A382WEV2</accession>
<organism evidence="8">
    <name type="scientific">marine metagenome</name>
    <dbReference type="NCBI Taxonomy" id="408172"/>
    <lineage>
        <taxon>unclassified sequences</taxon>
        <taxon>metagenomes</taxon>
        <taxon>ecological metagenomes</taxon>
    </lineage>
</organism>
<dbReference type="PROSITE" id="PS51094">
    <property type="entry name" value="PTS_EIIA_TYPE_2"/>
    <property type="match status" value="1"/>
</dbReference>
<gene>
    <name evidence="8" type="ORF">METZ01_LOCUS410146</name>
</gene>
<reference evidence="8" key="1">
    <citation type="submission" date="2018-05" db="EMBL/GenBank/DDBJ databases">
        <authorList>
            <person name="Lanie J.A."/>
            <person name="Ng W.-L."/>
            <person name="Kazmierczak K.M."/>
            <person name="Andrzejewski T.M."/>
            <person name="Davidsen T.M."/>
            <person name="Wayne K.J."/>
            <person name="Tettelin H."/>
            <person name="Glass J.I."/>
            <person name="Rusch D."/>
            <person name="Podicherti R."/>
            <person name="Tsui H.-C.T."/>
            <person name="Winkler M.E."/>
        </authorList>
    </citation>
    <scope>NUCLEOTIDE SEQUENCE</scope>
</reference>
<keyword evidence="5" id="KW-0808">Transferase</keyword>
<dbReference type="FunFam" id="3.40.930.10:FF:000009">
    <property type="entry name" value="PTS system, fructose specific IIABC component"/>
    <property type="match status" value="1"/>
</dbReference>
<protein>
    <recommendedName>
        <fullName evidence="7">PTS EIIA type-2 domain-containing protein</fullName>
    </recommendedName>
</protein>
<dbReference type="PANTHER" id="PTHR47738">
    <property type="entry name" value="PTS SYSTEM FRUCTOSE-LIKE EIIA COMPONENT-RELATED"/>
    <property type="match status" value="1"/>
</dbReference>
<dbReference type="PANTHER" id="PTHR47738:SF2">
    <property type="entry name" value="PTS SYSTEM FRUCTOSE-LIKE EIIA COMPONENT"/>
    <property type="match status" value="1"/>
</dbReference>
<comment type="subcellular location">
    <subcellularLocation>
        <location evidence="1">Cytoplasm</location>
    </subcellularLocation>
</comment>
<evidence type="ECO:0000256" key="2">
    <source>
        <dbReference type="ARBA" id="ARBA00022448"/>
    </source>
</evidence>
<dbReference type="PROSITE" id="PS00372">
    <property type="entry name" value="PTS_EIIA_TYPE_2_HIS"/>
    <property type="match status" value="1"/>
</dbReference>
<keyword evidence="6" id="KW-0598">Phosphotransferase system</keyword>
<dbReference type="GO" id="GO:0009401">
    <property type="term" value="P:phosphoenolpyruvate-dependent sugar phosphotransferase system"/>
    <property type="evidence" value="ECO:0007669"/>
    <property type="project" value="UniProtKB-KW"/>
</dbReference>
<evidence type="ECO:0000256" key="5">
    <source>
        <dbReference type="ARBA" id="ARBA00022679"/>
    </source>
</evidence>
<dbReference type="CDD" id="cd00211">
    <property type="entry name" value="PTS_IIA_fru"/>
    <property type="match status" value="1"/>
</dbReference>
<evidence type="ECO:0000256" key="3">
    <source>
        <dbReference type="ARBA" id="ARBA00022553"/>
    </source>
</evidence>
<dbReference type="Pfam" id="PF00359">
    <property type="entry name" value="PTS_EIIA_2"/>
    <property type="match status" value="1"/>
</dbReference>
<evidence type="ECO:0000256" key="6">
    <source>
        <dbReference type="ARBA" id="ARBA00022683"/>
    </source>
</evidence>
<name>A0A382WEV2_9ZZZZ</name>
<dbReference type="InterPro" id="IPR002178">
    <property type="entry name" value="PTS_EIIA_type-2_dom"/>
</dbReference>
<dbReference type="InterPro" id="IPR016152">
    <property type="entry name" value="PTrfase/Anion_transptr"/>
</dbReference>
<feature type="domain" description="PTS EIIA type-2" evidence="7">
    <location>
        <begin position="5"/>
        <end position="149"/>
    </location>
</feature>
<keyword evidence="3" id="KW-0597">Phosphoprotein</keyword>
<proteinExistence type="predicted"/>
<keyword evidence="4" id="KW-0762">Sugar transport</keyword>
<dbReference type="SUPFAM" id="SSF55804">
    <property type="entry name" value="Phoshotransferase/anion transport protein"/>
    <property type="match status" value="1"/>
</dbReference>
<dbReference type="Gene3D" id="3.40.930.10">
    <property type="entry name" value="Mannitol-specific EII, Chain A"/>
    <property type="match status" value="1"/>
</dbReference>
<dbReference type="NCBIfam" id="TIGR00848">
    <property type="entry name" value="fruA"/>
    <property type="match status" value="1"/>
</dbReference>